<reference evidence="6" key="1">
    <citation type="submission" date="2013-04" db="EMBL/GenBank/DDBJ databases">
        <authorList>
            <person name="Harkins D.M."/>
            <person name="Durkin A.S."/>
            <person name="Selengut J.D."/>
            <person name="Sanka R."/>
            <person name="DePew J."/>
            <person name="Purushe J."/>
            <person name="Ahmed A."/>
            <person name="van der Linden H."/>
            <person name="Goris M.G.A."/>
            <person name="Hartskeerl R.A."/>
            <person name="Vinetz J.M."/>
            <person name="Sutton G.G."/>
            <person name="Nelson W.C."/>
            <person name="Fouts D.E."/>
        </authorList>
    </citation>
    <scope>NUCLEOTIDE SEQUENCE [LARGE SCALE GENOMIC DNA]</scope>
    <source>
        <strain evidence="6">BUT 6</strain>
    </source>
</reference>
<organism evidence="6 7">
    <name type="scientific">Leptospira fainei serovar Hurstbridge str. BUT 6</name>
    <dbReference type="NCBI Taxonomy" id="1193011"/>
    <lineage>
        <taxon>Bacteria</taxon>
        <taxon>Pseudomonadati</taxon>
        <taxon>Spirochaetota</taxon>
        <taxon>Spirochaetia</taxon>
        <taxon>Leptospirales</taxon>
        <taxon>Leptospiraceae</taxon>
        <taxon>Leptospira</taxon>
    </lineage>
</organism>
<dbReference type="Pfam" id="PF00034">
    <property type="entry name" value="Cytochrom_C"/>
    <property type="match status" value="1"/>
</dbReference>
<keyword evidence="2 4" id="KW-0479">Metal-binding</keyword>
<dbReference type="PROSITE" id="PS51007">
    <property type="entry name" value="CYTC"/>
    <property type="match status" value="1"/>
</dbReference>
<comment type="caution">
    <text evidence="6">The sequence shown here is derived from an EMBL/GenBank/DDBJ whole genome shotgun (WGS) entry which is preliminary data.</text>
</comment>
<keyword evidence="7" id="KW-1185">Reference proteome</keyword>
<accession>S3UWT4</accession>
<proteinExistence type="predicted"/>
<dbReference type="Gene3D" id="1.10.760.10">
    <property type="entry name" value="Cytochrome c-like domain"/>
    <property type="match status" value="1"/>
</dbReference>
<dbReference type="InterPro" id="IPR009056">
    <property type="entry name" value="Cyt_c-like_dom"/>
</dbReference>
<evidence type="ECO:0000256" key="3">
    <source>
        <dbReference type="ARBA" id="ARBA00023004"/>
    </source>
</evidence>
<dbReference type="GO" id="GO:0009055">
    <property type="term" value="F:electron transfer activity"/>
    <property type="evidence" value="ECO:0007669"/>
    <property type="project" value="InterPro"/>
</dbReference>
<protein>
    <submittedName>
        <fullName evidence="6">Cytochrome C</fullName>
    </submittedName>
</protein>
<evidence type="ECO:0000256" key="1">
    <source>
        <dbReference type="ARBA" id="ARBA00022617"/>
    </source>
</evidence>
<dbReference type="GO" id="GO:0020037">
    <property type="term" value="F:heme binding"/>
    <property type="evidence" value="ECO:0007669"/>
    <property type="project" value="InterPro"/>
</dbReference>
<dbReference type="AlphaFoldDB" id="S3UWT4"/>
<dbReference type="GO" id="GO:0046872">
    <property type="term" value="F:metal ion binding"/>
    <property type="evidence" value="ECO:0007669"/>
    <property type="project" value="UniProtKB-KW"/>
</dbReference>
<dbReference type="InterPro" id="IPR036909">
    <property type="entry name" value="Cyt_c-like_dom_sf"/>
</dbReference>
<dbReference type="STRING" id="1193011.LEP1GSC058_1595"/>
<keyword evidence="1 4" id="KW-0349">Heme</keyword>
<dbReference type="RefSeq" id="WP_016548929.1">
    <property type="nucleotide sequence ID" value="NZ_AKWZ02000006.1"/>
</dbReference>
<feature type="domain" description="Cytochrome c" evidence="5">
    <location>
        <begin position="62"/>
        <end position="151"/>
    </location>
</feature>
<dbReference type="EMBL" id="AKWZ02000006">
    <property type="protein sequence ID" value="EPG74856.1"/>
    <property type="molecule type" value="Genomic_DNA"/>
</dbReference>
<evidence type="ECO:0000256" key="2">
    <source>
        <dbReference type="ARBA" id="ARBA00022723"/>
    </source>
</evidence>
<keyword evidence="3 4" id="KW-0408">Iron</keyword>
<name>S3UWT4_9LEPT</name>
<evidence type="ECO:0000259" key="5">
    <source>
        <dbReference type="PROSITE" id="PS51007"/>
    </source>
</evidence>
<gene>
    <name evidence="6" type="ORF">LEP1GSC058_1595</name>
</gene>
<dbReference type="SUPFAM" id="SSF46626">
    <property type="entry name" value="Cytochrome c"/>
    <property type="match status" value="1"/>
</dbReference>
<sequence>MDVNLINKKFIKRKSIAAFFILLSLLSFSFCGKEKVGEAENNVSSKGIGPVSSVTLGPIDESMVQKGKKQFEAKCSACHKFEEKVVGPALKGVTERRTPEWIMNMILNPTEMTQKDPVAMGLLAEHLTQMTFQNVKESEAREILEYFRKSDKK</sequence>
<evidence type="ECO:0000313" key="6">
    <source>
        <dbReference type="EMBL" id="EPG74856.1"/>
    </source>
</evidence>
<evidence type="ECO:0000256" key="4">
    <source>
        <dbReference type="PROSITE-ProRule" id="PRU00433"/>
    </source>
</evidence>
<dbReference type="OrthoDB" id="9805828at2"/>
<dbReference type="Proteomes" id="UP000014540">
    <property type="component" value="Unassembled WGS sequence"/>
</dbReference>
<evidence type="ECO:0000313" key="7">
    <source>
        <dbReference type="Proteomes" id="UP000014540"/>
    </source>
</evidence>